<organism evidence="1 2">
    <name type="scientific">Clostridium cibarium</name>
    <dbReference type="NCBI Taxonomy" id="2762247"/>
    <lineage>
        <taxon>Bacteria</taxon>
        <taxon>Bacillati</taxon>
        <taxon>Bacillota</taxon>
        <taxon>Clostridia</taxon>
        <taxon>Eubacteriales</taxon>
        <taxon>Clostridiaceae</taxon>
        <taxon>Clostridium</taxon>
    </lineage>
</organism>
<name>A0ABR8PRV6_9CLOT</name>
<keyword evidence="2" id="KW-1185">Reference proteome</keyword>
<proteinExistence type="predicted"/>
<reference evidence="1 2" key="1">
    <citation type="submission" date="2020-08" db="EMBL/GenBank/DDBJ databases">
        <title>A Genomic Blueprint of the Chicken Gut Microbiome.</title>
        <authorList>
            <person name="Gilroy R."/>
            <person name="Ravi A."/>
            <person name="Getino M."/>
            <person name="Pursley I."/>
            <person name="Horton D.L."/>
            <person name="Alikhan N.-F."/>
            <person name="Baker D."/>
            <person name="Gharbi K."/>
            <person name="Hall N."/>
            <person name="Watson M."/>
            <person name="Adriaenssens E.M."/>
            <person name="Foster-Nyarko E."/>
            <person name="Jarju S."/>
            <person name="Secka A."/>
            <person name="Antonio M."/>
            <person name="Oren A."/>
            <person name="Chaudhuri R."/>
            <person name="La Ragione R.M."/>
            <person name="Hildebrand F."/>
            <person name="Pallen M.J."/>
        </authorList>
    </citation>
    <scope>NUCLEOTIDE SEQUENCE [LARGE SCALE GENOMIC DNA]</scope>
    <source>
        <strain evidence="1 2">Sa3CVN1</strain>
    </source>
</reference>
<dbReference type="Proteomes" id="UP000627781">
    <property type="component" value="Unassembled WGS sequence"/>
</dbReference>
<accession>A0ABR8PRV6</accession>
<evidence type="ECO:0000313" key="2">
    <source>
        <dbReference type="Proteomes" id="UP000627781"/>
    </source>
</evidence>
<gene>
    <name evidence="1" type="ORF">H9661_06030</name>
</gene>
<protein>
    <submittedName>
        <fullName evidence="1">Uncharacterized protein</fullName>
    </submittedName>
</protein>
<evidence type="ECO:0000313" key="1">
    <source>
        <dbReference type="EMBL" id="MBD7910911.1"/>
    </source>
</evidence>
<dbReference type="EMBL" id="JACSRA010000007">
    <property type="protein sequence ID" value="MBD7910911.1"/>
    <property type="molecule type" value="Genomic_DNA"/>
</dbReference>
<sequence>MYNVRFKAKIIDLFLDQTIAFPGGDTGGIYVNYNGEEIKIPFTNMQKLTRKVFGAI</sequence>
<comment type="caution">
    <text evidence="1">The sequence shown here is derived from an EMBL/GenBank/DDBJ whole genome shotgun (WGS) entry which is preliminary data.</text>
</comment>